<feature type="non-terminal residue" evidence="1">
    <location>
        <position position="65"/>
    </location>
</feature>
<reference evidence="1" key="1">
    <citation type="submission" date="2021-01" db="EMBL/GenBank/DDBJ databases">
        <authorList>
            <consortium name="Genoscope - CEA"/>
            <person name="William W."/>
        </authorList>
    </citation>
    <scope>NUCLEOTIDE SEQUENCE</scope>
</reference>
<name>A0A816LBX3_BRANA</name>
<dbReference type="EMBL" id="HG994369">
    <property type="protein sequence ID" value="CAF1934698.1"/>
    <property type="molecule type" value="Genomic_DNA"/>
</dbReference>
<organism evidence="1">
    <name type="scientific">Brassica napus</name>
    <name type="common">Rape</name>
    <dbReference type="NCBI Taxonomy" id="3708"/>
    <lineage>
        <taxon>Eukaryota</taxon>
        <taxon>Viridiplantae</taxon>
        <taxon>Streptophyta</taxon>
        <taxon>Embryophyta</taxon>
        <taxon>Tracheophyta</taxon>
        <taxon>Spermatophyta</taxon>
        <taxon>Magnoliopsida</taxon>
        <taxon>eudicotyledons</taxon>
        <taxon>Gunneridae</taxon>
        <taxon>Pentapetalae</taxon>
        <taxon>rosids</taxon>
        <taxon>malvids</taxon>
        <taxon>Brassicales</taxon>
        <taxon>Brassicaceae</taxon>
        <taxon>Brassiceae</taxon>
        <taxon>Brassica</taxon>
    </lineage>
</organism>
<dbReference type="AlphaFoldDB" id="A0A816LBX3"/>
<evidence type="ECO:0000313" key="1">
    <source>
        <dbReference type="EMBL" id="CAF1934698.1"/>
    </source>
</evidence>
<dbReference type="Proteomes" id="UP001295469">
    <property type="component" value="Chromosome C05"/>
</dbReference>
<sequence>CYVLLPRLRAWPPRASCLKLKTPFSEPHLPLPPCLIEVDKKDFVVVNSGWKREKNIRVGQLEKRK</sequence>
<accession>A0A816LBX3</accession>
<gene>
    <name evidence="1" type="ORF">DARMORV10_C05P52890.1</name>
</gene>
<proteinExistence type="predicted"/>
<protein>
    <submittedName>
        <fullName evidence="1">(rape) hypothetical protein</fullName>
    </submittedName>
</protein>
<feature type="non-terminal residue" evidence="1">
    <location>
        <position position="1"/>
    </location>
</feature>